<reference evidence="2 3" key="1">
    <citation type="submission" date="2019-06" db="EMBL/GenBank/DDBJ databases">
        <title>Sequencing the genomes of 1000 actinobacteria strains.</title>
        <authorList>
            <person name="Klenk H.-P."/>
        </authorList>
    </citation>
    <scope>NUCLEOTIDE SEQUENCE [LARGE SCALE GENOMIC DNA]</scope>
    <source>
        <strain evidence="2 3">DSM 45456</strain>
    </source>
</reference>
<dbReference type="PROSITE" id="PS50943">
    <property type="entry name" value="HTH_CROC1"/>
    <property type="match status" value="1"/>
</dbReference>
<dbReference type="Pfam" id="PF19054">
    <property type="entry name" value="DUF5753"/>
    <property type="match status" value="1"/>
</dbReference>
<dbReference type="InterPro" id="IPR043917">
    <property type="entry name" value="DUF5753"/>
</dbReference>
<dbReference type="GO" id="GO:0003677">
    <property type="term" value="F:DNA binding"/>
    <property type="evidence" value="ECO:0007669"/>
    <property type="project" value="InterPro"/>
</dbReference>
<name>A0A543JJ30_9PSEU</name>
<dbReference type="Gene3D" id="1.10.260.40">
    <property type="entry name" value="lambda repressor-like DNA-binding domains"/>
    <property type="match status" value="1"/>
</dbReference>
<evidence type="ECO:0000259" key="1">
    <source>
        <dbReference type="PROSITE" id="PS50943"/>
    </source>
</evidence>
<comment type="caution">
    <text evidence="2">The sequence shown here is derived from an EMBL/GenBank/DDBJ whole genome shotgun (WGS) entry which is preliminary data.</text>
</comment>
<feature type="domain" description="HTH cro/C1-type" evidence="1">
    <location>
        <begin position="16"/>
        <end position="71"/>
    </location>
</feature>
<dbReference type="SMART" id="SM00530">
    <property type="entry name" value="HTH_XRE"/>
    <property type="match status" value="1"/>
</dbReference>
<dbReference type="AlphaFoldDB" id="A0A543JJ30"/>
<dbReference type="InterPro" id="IPR001387">
    <property type="entry name" value="Cro/C1-type_HTH"/>
</dbReference>
<dbReference type="SUPFAM" id="SSF47413">
    <property type="entry name" value="lambda repressor-like DNA-binding domains"/>
    <property type="match status" value="1"/>
</dbReference>
<dbReference type="OrthoDB" id="4285266at2"/>
<protein>
    <submittedName>
        <fullName evidence="2">Helix-turn-helix protein</fullName>
    </submittedName>
</protein>
<proteinExistence type="predicted"/>
<evidence type="ECO:0000313" key="3">
    <source>
        <dbReference type="Proteomes" id="UP000316628"/>
    </source>
</evidence>
<sequence>MSARPTFRRRKLARRLRRMREAAGMTIEDAAIALDKHRNSLYRLEAGETRLDVHLARSMMDVYDQYDPNLVDDVRDALKPEWWMKFGMRAMGYVDLETEAREVRELALIYIPGLLQTQPYMKAIFESGTLNRVEQGTEAQVRLIRQRRLTDDTQPLDLLALIDESALRQTIGGAGVMRDQLEHLVMMAELSTVTLHVLPRTIGAHGGQGGAFALLDFPDPEDRTMLYVGYGIGSIHIEEPGEVRRAKLLFDHLLERALGPGDSVALIEQIIAEYE</sequence>
<evidence type="ECO:0000313" key="2">
    <source>
        <dbReference type="EMBL" id="TQM82872.1"/>
    </source>
</evidence>
<organism evidence="2 3">
    <name type="scientific">Saccharothrix saharensis</name>
    <dbReference type="NCBI Taxonomy" id="571190"/>
    <lineage>
        <taxon>Bacteria</taxon>
        <taxon>Bacillati</taxon>
        <taxon>Actinomycetota</taxon>
        <taxon>Actinomycetes</taxon>
        <taxon>Pseudonocardiales</taxon>
        <taxon>Pseudonocardiaceae</taxon>
        <taxon>Saccharothrix</taxon>
    </lineage>
</organism>
<dbReference type="RefSeq" id="WP_141980679.1">
    <property type="nucleotide sequence ID" value="NZ_VFPP01000001.1"/>
</dbReference>
<dbReference type="Pfam" id="PF13560">
    <property type="entry name" value="HTH_31"/>
    <property type="match status" value="1"/>
</dbReference>
<dbReference type="CDD" id="cd00093">
    <property type="entry name" value="HTH_XRE"/>
    <property type="match status" value="1"/>
</dbReference>
<gene>
    <name evidence="2" type="ORF">FHX81_5283</name>
</gene>
<dbReference type="EMBL" id="VFPP01000001">
    <property type="protein sequence ID" value="TQM82872.1"/>
    <property type="molecule type" value="Genomic_DNA"/>
</dbReference>
<keyword evidence="3" id="KW-1185">Reference proteome</keyword>
<accession>A0A543JJ30</accession>
<dbReference type="InterPro" id="IPR010982">
    <property type="entry name" value="Lambda_DNA-bd_dom_sf"/>
</dbReference>
<dbReference type="Proteomes" id="UP000316628">
    <property type="component" value="Unassembled WGS sequence"/>
</dbReference>